<dbReference type="PANTHER" id="PTHR36698:SF2">
    <property type="entry name" value="MCE_MLAD DOMAIN-CONTAINING PROTEIN"/>
    <property type="match status" value="1"/>
</dbReference>
<keyword evidence="1" id="KW-1133">Transmembrane helix</keyword>
<evidence type="ECO:0000313" key="3">
    <source>
        <dbReference type="EMBL" id="PZT48510.1"/>
    </source>
</evidence>
<evidence type="ECO:0000256" key="1">
    <source>
        <dbReference type="SAM" id="Phobius"/>
    </source>
</evidence>
<dbReference type="Pfam" id="PF02470">
    <property type="entry name" value="MlaD"/>
    <property type="match status" value="1"/>
</dbReference>
<reference evidence="3 4" key="1">
    <citation type="submission" date="2017-03" db="EMBL/GenBank/DDBJ databases">
        <title>Genomic and clinical evidence uncovers the enterohepatic species Helicobacter valdiviensis as a potential human intestinal pathogen.</title>
        <authorList>
            <person name="Fresia P."/>
            <person name="Jara R."/>
            <person name="Sierra R."/>
            <person name="Ferres I."/>
            <person name="Greif G."/>
            <person name="Iraola G."/>
            <person name="Collado L."/>
        </authorList>
    </citation>
    <scope>NUCLEOTIDE SEQUENCE [LARGE SCALE GENOMIC DNA]</scope>
    <source>
        <strain evidence="3 4">WBE14</strain>
    </source>
</reference>
<dbReference type="Proteomes" id="UP000249746">
    <property type="component" value="Unassembled WGS sequence"/>
</dbReference>
<dbReference type="RefSeq" id="WP_111229393.1">
    <property type="nucleotide sequence ID" value="NZ_NBIU01000006.1"/>
</dbReference>
<sequence>MESRLNYVLLGVFFVFSLVALAFFVFWAGKYDRNLTQYNPYYLYHKELPKGVRKETQVRYLGIPVGFVKDYKLQGDKVEILLWVKKEIELKEGAKAIVESQGLTGGNYISLIQGDGGSFKGERAVLAFEANWIEKVGDRAQETIKKLEISLDRVNLLLNDKNLENFEKSLENFASFTTHLNSTLVHFNNEIDGFSKVRDSFSQSLERGDYNLKQMLTPLLYELEENSKNLQRILQTSNDILQNLEESPSDFFFSRQKIELGPRE</sequence>
<organism evidence="3 4">
    <name type="scientific">Helicobacter valdiviensis</name>
    <dbReference type="NCBI Taxonomy" id="1458358"/>
    <lineage>
        <taxon>Bacteria</taxon>
        <taxon>Pseudomonadati</taxon>
        <taxon>Campylobacterota</taxon>
        <taxon>Epsilonproteobacteria</taxon>
        <taxon>Campylobacterales</taxon>
        <taxon>Helicobacteraceae</taxon>
        <taxon>Helicobacter</taxon>
    </lineage>
</organism>
<keyword evidence="1" id="KW-0812">Transmembrane</keyword>
<protein>
    <submittedName>
        <fullName evidence="3">ABC transporter permease</fullName>
    </submittedName>
</protein>
<comment type="caution">
    <text evidence="3">The sequence shown here is derived from an EMBL/GenBank/DDBJ whole genome shotgun (WGS) entry which is preliminary data.</text>
</comment>
<accession>A0A2W6NI16</accession>
<dbReference type="PANTHER" id="PTHR36698">
    <property type="entry name" value="BLL5892 PROTEIN"/>
    <property type="match status" value="1"/>
</dbReference>
<keyword evidence="1" id="KW-0472">Membrane</keyword>
<dbReference type="EMBL" id="NBIU01000006">
    <property type="protein sequence ID" value="PZT48510.1"/>
    <property type="molecule type" value="Genomic_DNA"/>
</dbReference>
<evidence type="ECO:0000259" key="2">
    <source>
        <dbReference type="Pfam" id="PF02470"/>
    </source>
</evidence>
<feature type="transmembrane region" description="Helical" evidence="1">
    <location>
        <begin position="7"/>
        <end position="29"/>
    </location>
</feature>
<keyword evidence="4" id="KW-1185">Reference proteome</keyword>
<dbReference type="AlphaFoldDB" id="A0A2W6NI16"/>
<gene>
    <name evidence="3" type="ORF">B6S12_03285</name>
</gene>
<evidence type="ECO:0000313" key="4">
    <source>
        <dbReference type="Proteomes" id="UP000249746"/>
    </source>
</evidence>
<name>A0A2W6NI16_9HELI</name>
<dbReference type="InterPro" id="IPR003399">
    <property type="entry name" value="Mce/MlaD"/>
</dbReference>
<proteinExistence type="predicted"/>
<dbReference type="OrthoDB" id="5372112at2"/>
<feature type="domain" description="Mce/MlaD" evidence="2">
    <location>
        <begin position="39"/>
        <end position="114"/>
    </location>
</feature>